<name>A0ABY4YK91_9MICO</name>
<keyword evidence="1" id="KW-0560">Oxidoreductase</keyword>
<proteinExistence type="predicted"/>
<reference evidence="3" key="1">
    <citation type="submission" date="2022-06" db="EMBL/GenBank/DDBJ databases">
        <title>Ornithinimicrobium JY.X270.</title>
        <authorList>
            <person name="Huang Y."/>
        </authorList>
    </citation>
    <scope>NUCLEOTIDE SEQUENCE</scope>
    <source>
        <strain evidence="3">JY.X270</strain>
    </source>
</reference>
<dbReference type="InterPro" id="IPR036188">
    <property type="entry name" value="FAD/NAD-bd_sf"/>
</dbReference>
<dbReference type="SUPFAM" id="SSF54373">
    <property type="entry name" value="FAD-linked reductases, C-terminal domain"/>
    <property type="match status" value="1"/>
</dbReference>
<dbReference type="PANTHER" id="PTHR13847:SF289">
    <property type="entry name" value="GLYCINE OXIDASE"/>
    <property type="match status" value="1"/>
</dbReference>
<feature type="domain" description="FAD dependent oxidoreductase" evidence="2">
    <location>
        <begin position="13"/>
        <end position="408"/>
    </location>
</feature>
<evidence type="ECO:0000256" key="1">
    <source>
        <dbReference type="ARBA" id="ARBA00023002"/>
    </source>
</evidence>
<dbReference type="EMBL" id="CP099490">
    <property type="protein sequence ID" value="USQ76670.1"/>
    <property type="molecule type" value="Genomic_DNA"/>
</dbReference>
<dbReference type="InterPro" id="IPR006076">
    <property type="entry name" value="FAD-dep_OxRdtase"/>
</dbReference>
<dbReference type="RefSeq" id="WP_252621374.1">
    <property type="nucleotide sequence ID" value="NZ_CP099490.1"/>
</dbReference>
<dbReference type="Gene3D" id="3.30.9.10">
    <property type="entry name" value="D-Amino Acid Oxidase, subunit A, domain 2"/>
    <property type="match status" value="1"/>
</dbReference>
<evidence type="ECO:0000313" key="4">
    <source>
        <dbReference type="Proteomes" id="UP001056535"/>
    </source>
</evidence>
<dbReference type="Pfam" id="PF01266">
    <property type="entry name" value="DAO"/>
    <property type="match status" value="1"/>
</dbReference>
<organism evidence="3 4">
    <name type="scientific">Ornithinimicrobium cryptoxanthini</name>
    <dbReference type="NCBI Taxonomy" id="2934161"/>
    <lineage>
        <taxon>Bacteria</taxon>
        <taxon>Bacillati</taxon>
        <taxon>Actinomycetota</taxon>
        <taxon>Actinomycetes</taxon>
        <taxon>Micrococcales</taxon>
        <taxon>Ornithinimicrobiaceae</taxon>
        <taxon>Ornithinimicrobium</taxon>
    </lineage>
</organism>
<dbReference type="SUPFAM" id="SSF51905">
    <property type="entry name" value="FAD/NAD(P)-binding domain"/>
    <property type="match status" value="1"/>
</dbReference>
<keyword evidence="4" id="KW-1185">Reference proteome</keyword>
<sequence length="426" mass="45561">MATSPHHGHAPEHVIIVGAGMVGLSTAWFLQQRGVQVTVLERSTVAAGSSWGNAGWITPAMAIPLAEPAVLRYGLKSLLDPSAPLHVPVRVDPQLWKFLLGFTARCTGGMWRKTMAGLVPLNVQALDAYDELESDEGLSTRLASGPILAAFREDEHADGLLREFEQIREAGLELEFSDVGAAEIHELAPVVAPSVSRGIRIDGQKFMNPGQYVEALAEAVRARGGEVREGAEVQLLRHGQGGISVEVVGSAPVQGDAVVLSTGAWLPDLAKPYGVRTSLRAGRGYSFSVDQPAEGMRVANPVYFPYERIVCTPLEGTNQIRMGGTMEFRRADEPLDVKRIESIATNAAPLVQGLDLADRHDEWVGGRPVTVDGLPLVGPTDAPGVWVHGGHGMWGMCQGPATARLLAEEMTTGVVPAALRPLRPTR</sequence>
<evidence type="ECO:0000259" key="2">
    <source>
        <dbReference type="Pfam" id="PF01266"/>
    </source>
</evidence>
<accession>A0ABY4YK91</accession>
<gene>
    <name evidence="3" type="ORF">NF557_01690</name>
</gene>
<dbReference type="Gene3D" id="3.50.50.60">
    <property type="entry name" value="FAD/NAD(P)-binding domain"/>
    <property type="match status" value="2"/>
</dbReference>
<protein>
    <submittedName>
        <fullName evidence="3">FAD-binding oxidoreductase</fullName>
    </submittedName>
</protein>
<dbReference type="PANTHER" id="PTHR13847">
    <property type="entry name" value="SARCOSINE DEHYDROGENASE-RELATED"/>
    <property type="match status" value="1"/>
</dbReference>
<dbReference type="Proteomes" id="UP001056535">
    <property type="component" value="Chromosome"/>
</dbReference>
<evidence type="ECO:0000313" key="3">
    <source>
        <dbReference type="EMBL" id="USQ76670.1"/>
    </source>
</evidence>